<dbReference type="Gene3D" id="2.30.42.10">
    <property type="match status" value="2"/>
</dbReference>
<feature type="domain" description="PDZ" evidence="5">
    <location>
        <begin position="9"/>
        <end position="89"/>
    </location>
</feature>
<keyword evidence="3" id="KW-0472">Membrane</keyword>
<dbReference type="CDD" id="cd06768">
    <property type="entry name" value="PDZ_NHERF-like"/>
    <property type="match status" value="2"/>
</dbReference>
<feature type="region of interest" description="Disordered" evidence="4">
    <location>
        <begin position="112"/>
        <end position="131"/>
    </location>
</feature>
<dbReference type="SUPFAM" id="SSF50156">
    <property type="entry name" value="PDZ domain-like"/>
    <property type="match status" value="2"/>
</dbReference>
<comment type="caution">
    <text evidence="6">The sequence shown here is derived from an EMBL/GenBank/DDBJ whole genome shotgun (WGS) entry which is preliminary data.</text>
</comment>
<feature type="compositionally biased region" description="Polar residues" evidence="4">
    <location>
        <begin position="141"/>
        <end position="150"/>
    </location>
</feature>
<dbReference type="PANTHER" id="PTHR14191:SF4">
    <property type="entry name" value="NA(+)_H(+) EXCHANGE REGULATORY COFACTOR NHE-RF2"/>
    <property type="match status" value="1"/>
</dbReference>
<dbReference type="AlphaFoldDB" id="A0A5C6MX82"/>
<feature type="compositionally biased region" description="Low complexity" evidence="4">
    <location>
        <begin position="330"/>
        <end position="356"/>
    </location>
</feature>
<dbReference type="Proteomes" id="UP000324091">
    <property type="component" value="Chromosome 6"/>
</dbReference>
<dbReference type="GO" id="GO:0005102">
    <property type="term" value="F:signaling receptor binding"/>
    <property type="evidence" value="ECO:0007669"/>
    <property type="project" value="TreeGrafter"/>
</dbReference>
<keyword evidence="2" id="KW-0677">Repeat</keyword>
<keyword evidence="7" id="KW-1185">Reference proteome</keyword>
<feature type="compositionally biased region" description="Polar residues" evidence="4">
    <location>
        <begin position="314"/>
        <end position="324"/>
    </location>
</feature>
<feature type="region of interest" description="Disordered" evidence="4">
    <location>
        <begin position="277"/>
        <end position="384"/>
    </location>
</feature>
<dbReference type="InterPro" id="IPR051067">
    <property type="entry name" value="NHER"/>
</dbReference>
<dbReference type="InterPro" id="IPR017300">
    <property type="entry name" value="NHERF-1/NHERF-2"/>
</dbReference>
<feature type="compositionally biased region" description="Low complexity" evidence="4">
    <location>
        <begin position="158"/>
        <end position="169"/>
    </location>
</feature>
<dbReference type="InterPro" id="IPR015098">
    <property type="entry name" value="EBP50_C"/>
</dbReference>
<dbReference type="Pfam" id="PF09007">
    <property type="entry name" value="EBP50_C"/>
    <property type="match status" value="1"/>
</dbReference>
<dbReference type="EMBL" id="RHFK02000019">
    <property type="protein sequence ID" value="TWW59573.1"/>
    <property type="molecule type" value="Genomic_DNA"/>
</dbReference>
<comment type="subcellular location">
    <subcellularLocation>
        <location evidence="1">Endomembrane system</location>
        <topology evidence="1">Peripheral membrane protein</topology>
    </subcellularLocation>
</comment>
<dbReference type="InterPro" id="IPR036034">
    <property type="entry name" value="PDZ_sf"/>
</dbReference>
<dbReference type="PIRSF" id="PIRSF037866">
    <property type="entry name" value="EBP50"/>
    <property type="match status" value="1"/>
</dbReference>
<dbReference type="PANTHER" id="PTHR14191">
    <property type="entry name" value="PDZ DOMAIN CONTAINING PROTEIN"/>
    <property type="match status" value="1"/>
</dbReference>
<organism evidence="6 7">
    <name type="scientific">Takifugu flavidus</name>
    <name type="common">sansaifugu</name>
    <dbReference type="NCBI Taxonomy" id="433684"/>
    <lineage>
        <taxon>Eukaryota</taxon>
        <taxon>Metazoa</taxon>
        <taxon>Chordata</taxon>
        <taxon>Craniata</taxon>
        <taxon>Vertebrata</taxon>
        <taxon>Euteleostomi</taxon>
        <taxon>Actinopterygii</taxon>
        <taxon>Neopterygii</taxon>
        <taxon>Teleostei</taxon>
        <taxon>Neoteleostei</taxon>
        <taxon>Acanthomorphata</taxon>
        <taxon>Eupercaria</taxon>
        <taxon>Tetraodontiformes</taxon>
        <taxon>Tetradontoidea</taxon>
        <taxon>Tetraodontidae</taxon>
        <taxon>Takifugu</taxon>
    </lineage>
</organism>
<dbReference type="GO" id="GO:0043495">
    <property type="term" value="F:protein-membrane adaptor activity"/>
    <property type="evidence" value="ECO:0007669"/>
    <property type="project" value="TreeGrafter"/>
</dbReference>
<accession>A0A5C6MX82</accession>
<evidence type="ECO:0000259" key="5">
    <source>
        <dbReference type="PROSITE" id="PS50106"/>
    </source>
</evidence>
<dbReference type="Pfam" id="PF00595">
    <property type="entry name" value="PDZ"/>
    <property type="match status" value="2"/>
</dbReference>
<dbReference type="PROSITE" id="PS50106">
    <property type="entry name" value="PDZ"/>
    <property type="match status" value="2"/>
</dbReference>
<dbReference type="GO" id="GO:0012505">
    <property type="term" value="C:endomembrane system"/>
    <property type="evidence" value="ECO:0007669"/>
    <property type="project" value="UniProtKB-SubCell"/>
</dbReference>
<evidence type="ECO:0000313" key="6">
    <source>
        <dbReference type="EMBL" id="TWW59573.1"/>
    </source>
</evidence>
<reference evidence="6 7" key="1">
    <citation type="submission" date="2019-04" db="EMBL/GenBank/DDBJ databases">
        <title>Chromosome genome assembly for Takifugu flavidus.</title>
        <authorList>
            <person name="Xiao S."/>
        </authorList>
    </citation>
    <scope>NUCLEOTIDE SEQUENCE [LARGE SCALE GENOMIC DNA]</scope>
    <source>
        <strain evidence="6">HTHZ2018</strain>
        <tissue evidence="6">Muscle</tissue>
    </source>
</reference>
<sequence>MEGELRPRLCFLTKGGRGYGFHLHGERNKGGQFIRTVEPGSSADMAGLRPGDRVVEVNGENVEMEPHYQVVNRILEVPHRTKLLVVDRDTDEYLHVNGLACTEALAVVMGTLSPRPSPGPTPSTSPLPRGISSKLRQLLSSAADSPTSMDAQIEVKQSSETSSAASDTELQMQSSPEPPDKLVPRLCHMVKGERGYGFNLHNDKAKRGQFVRAVDPGSPADDADLRPGDRLIEVNGVSVDGLRHSEVVALIKAGGEEVRLLVVDLETDELFLRLGLPPNTSPGKEVYADASVTNSEPPTPSPTVGLPAAEPPTINITVTDSTVEPSLPRSRPNGSSASQSSRSSTTQSEISSSDMSIPVPDEDDRRISDPFIESGLRLSPTAAEARQKVLASRIKKRAPPMDWSKRQEIFSNF</sequence>
<evidence type="ECO:0000256" key="2">
    <source>
        <dbReference type="ARBA" id="ARBA00022737"/>
    </source>
</evidence>
<proteinExistence type="predicted"/>
<dbReference type="SMART" id="SM00228">
    <property type="entry name" value="PDZ"/>
    <property type="match status" value="2"/>
</dbReference>
<name>A0A5C6MX82_9TELE</name>
<gene>
    <name evidence="6" type="ORF">D4764_06G0011030</name>
</gene>
<dbReference type="GO" id="GO:0072659">
    <property type="term" value="P:protein localization to plasma membrane"/>
    <property type="evidence" value="ECO:0007669"/>
    <property type="project" value="TreeGrafter"/>
</dbReference>
<feature type="domain" description="PDZ" evidence="5">
    <location>
        <begin position="186"/>
        <end position="266"/>
    </location>
</feature>
<protein>
    <submittedName>
        <fullName evidence="6">Na(+)/H(+) exchange regulatory cofactor NHE-RF2</fullName>
    </submittedName>
</protein>
<feature type="region of interest" description="Disordered" evidence="4">
    <location>
        <begin position="141"/>
        <end position="183"/>
    </location>
</feature>
<evidence type="ECO:0000313" key="7">
    <source>
        <dbReference type="Proteomes" id="UP000324091"/>
    </source>
</evidence>
<evidence type="ECO:0000256" key="1">
    <source>
        <dbReference type="ARBA" id="ARBA00004184"/>
    </source>
</evidence>
<evidence type="ECO:0000256" key="3">
    <source>
        <dbReference type="ARBA" id="ARBA00023136"/>
    </source>
</evidence>
<dbReference type="InterPro" id="IPR001478">
    <property type="entry name" value="PDZ"/>
</dbReference>
<feature type="compositionally biased region" description="Pro residues" evidence="4">
    <location>
        <begin position="115"/>
        <end position="125"/>
    </location>
</feature>
<dbReference type="GO" id="GO:0016324">
    <property type="term" value="C:apical plasma membrane"/>
    <property type="evidence" value="ECO:0007669"/>
    <property type="project" value="TreeGrafter"/>
</dbReference>
<evidence type="ECO:0000256" key="4">
    <source>
        <dbReference type="SAM" id="MobiDB-lite"/>
    </source>
</evidence>